<dbReference type="Gene3D" id="1.10.150.240">
    <property type="entry name" value="Putative phosphatase, domain 2"/>
    <property type="match status" value="1"/>
</dbReference>
<dbReference type="GO" id="GO:0000287">
    <property type="term" value="F:magnesium ion binding"/>
    <property type="evidence" value="ECO:0007669"/>
    <property type="project" value="UniProtKB-ARBA"/>
</dbReference>
<dbReference type="EMBL" id="QGKU01000042">
    <property type="protein sequence ID" value="PWR02063.1"/>
    <property type="molecule type" value="Genomic_DNA"/>
</dbReference>
<keyword evidence="3" id="KW-0378">Hydrolase</keyword>
<comment type="caution">
    <text evidence="4">The sequence shown here is derived from an EMBL/GenBank/DDBJ whole genome shotgun (WGS) entry which is preliminary data.</text>
</comment>
<dbReference type="InterPro" id="IPR006439">
    <property type="entry name" value="HAD-SF_hydro_IA"/>
</dbReference>
<organism evidence="4 5">
    <name type="scientific">Meridianimarinicoccus roseus</name>
    <dbReference type="NCBI Taxonomy" id="2072018"/>
    <lineage>
        <taxon>Bacteria</taxon>
        <taxon>Pseudomonadati</taxon>
        <taxon>Pseudomonadota</taxon>
        <taxon>Alphaproteobacteria</taxon>
        <taxon>Rhodobacterales</taxon>
        <taxon>Paracoccaceae</taxon>
        <taxon>Meridianimarinicoccus</taxon>
    </lineage>
</organism>
<reference evidence="4 5" key="1">
    <citation type="submission" date="2018-05" db="EMBL/GenBank/DDBJ databases">
        <title>Rhodobacteraceae gen. nov., sp. nov. isolated from sea water.</title>
        <authorList>
            <person name="Ren Y."/>
        </authorList>
    </citation>
    <scope>NUCLEOTIDE SEQUENCE [LARGE SCALE GENOMIC DNA]</scope>
    <source>
        <strain evidence="4 5">TG-679</strain>
    </source>
</reference>
<gene>
    <name evidence="4" type="ORF">DKT77_13765</name>
</gene>
<dbReference type="GO" id="GO:0016787">
    <property type="term" value="F:hydrolase activity"/>
    <property type="evidence" value="ECO:0007669"/>
    <property type="project" value="UniProtKB-KW"/>
</dbReference>
<dbReference type="Pfam" id="PF00702">
    <property type="entry name" value="Hydrolase"/>
    <property type="match status" value="1"/>
</dbReference>
<dbReference type="SFLD" id="SFLDG01129">
    <property type="entry name" value="C1.5:_HAD__Beta-PGM__Phosphata"/>
    <property type="match status" value="1"/>
</dbReference>
<evidence type="ECO:0000313" key="5">
    <source>
        <dbReference type="Proteomes" id="UP000245680"/>
    </source>
</evidence>
<dbReference type="NCBIfam" id="TIGR01509">
    <property type="entry name" value="HAD-SF-IA-v3"/>
    <property type="match status" value="1"/>
</dbReference>
<dbReference type="PANTHER" id="PTHR42896">
    <property type="entry name" value="XYLULOSE-1,5-BISPHOSPHATE (XUBP) PHOSPHATASE"/>
    <property type="match status" value="1"/>
</dbReference>
<dbReference type="RefSeq" id="WP_109812271.1">
    <property type="nucleotide sequence ID" value="NZ_QGKU01000042.1"/>
</dbReference>
<dbReference type="PANTHER" id="PTHR42896:SF2">
    <property type="entry name" value="CBBY-LIKE PROTEIN"/>
    <property type="match status" value="1"/>
</dbReference>
<dbReference type="InterPro" id="IPR036412">
    <property type="entry name" value="HAD-like_sf"/>
</dbReference>
<dbReference type="SUPFAM" id="SSF56784">
    <property type="entry name" value="HAD-like"/>
    <property type="match status" value="1"/>
</dbReference>
<dbReference type="SFLD" id="SFLDS00003">
    <property type="entry name" value="Haloacid_Dehalogenase"/>
    <property type="match status" value="1"/>
</dbReference>
<dbReference type="InterPro" id="IPR044999">
    <property type="entry name" value="CbbY-like"/>
</dbReference>
<evidence type="ECO:0008006" key="6">
    <source>
        <dbReference type="Google" id="ProtNLM"/>
    </source>
</evidence>
<dbReference type="Proteomes" id="UP000245680">
    <property type="component" value="Unassembled WGS sequence"/>
</dbReference>
<dbReference type="SFLD" id="SFLDG01135">
    <property type="entry name" value="C1.5.6:_HAD__Beta-PGM__Phospha"/>
    <property type="match status" value="1"/>
</dbReference>
<protein>
    <recommendedName>
        <fullName evidence="6">HAD family hydrolase</fullName>
    </recommendedName>
</protein>
<accession>A0A2V2LJP5</accession>
<evidence type="ECO:0000256" key="1">
    <source>
        <dbReference type="ARBA" id="ARBA00006171"/>
    </source>
</evidence>
<dbReference type="SFLD" id="SFLDF00035">
    <property type="entry name" value="phosphoglycolate_phosphatase"/>
    <property type="match status" value="1"/>
</dbReference>
<evidence type="ECO:0000256" key="3">
    <source>
        <dbReference type="ARBA" id="ARBA00022801"/>
    </source>
</evidence>
<evidence type="ECO:0000313" key="4">
    <source>
        <dbReference type="EMBL" id="PWR02063.1"/>
    </source>
</evidence>
<keyword evidence="5" id="KW-1185">Reference proteome</keyword>
<sequence>MPRDMGALIFDCDGVLVDTERDGHRIAFNTAFQEAGLGVEWSVERYGELLTTGGGKERMRRHFDECGWPKTDDRDALVSGLHVAKTDIFMRLIEAGKLPLRPGVARMVDAALEAQLVVAVCSTSNERAVEAVVKTLLGPERAEKMNIYAGDIVSRKKPDPAIYTLAAESLGLDPADCVVIEDSHIGLTAAKAAGMCCIVTLSTYTANEDFTGADRIVPDLDYGIDLATCRSIVQRKETAV</sequence>
<name>A0A2V2LJP5_9RHOB</name>
<dbReference type="OrthoDB" id="9782449at2"/>
<evidence type="ECO:0000256" key="2">
    <source>
        <dbReference type="ARBA" id="ARBA00022723"/>
    </source>
</evidence>
<proteinExistence type="inferred from homology"/>
<keyword evidence="2" id="KW-0479">Metal-binding</keyword>
<comment type="similarity">
    <text evidence="1">Belongs to the HAD-like hydrolase superfamily. CbbY/CbbZ/Gph/YieH family.</text>
</comment>
<dbReference type="InterPro" id="IPR023214">
    <property type="entry name" value="HAD_sf"/>
</dbReference>
<dbReference type="FunFam" id="3.40.50.1000:FF:000036">
    <property type="entry name" value="HAD family hydrolase"/>
    <property type="match status" value="1"/>
</dbReference>
<dbReference type="InterPro" id="IPR023198">
    <property type="entry name" value="PGP-like_dom2"/>
</dbReference>
<dbReference type="AlphaFoldDB" id="A0A2V2LJP5"/>
<dbReference type="Gene3D" id="3.40.50.1000">
    <property type="entry name" value="HAD superfamily/HAD-like"/>
    <property type="match status" value="1"/>
</dbReference>